<keyword evidence="6" id="KW-1133">Transmembrane helix</keyword>
<dbReference type="SMART" id="SM00409">
    <property type="entry name" value="IG"/>
    <property type="match status" value="3"/>
</dbReference>
<evidence type="ECO:0000313" key="14">
    <source>
        <dbReference type="Proteomes" id="UP000008227"/>
    </source>
</evidence>
<dbReference type="InterPro" id="IPR013783">
    <property type="entry name" value="Ig-like_fold"/>
</dbReference>
<evidence type="ECO:0000313" key="13">
    <source>
        <dbReference type="Ensembl" id="ENSSSCP00000029667.3"/>
    </source>
</evidence>
<keyword evidence="7" id="KW-0472">Membrane</keyword>
<dbReference type="InterPro" id="IPR007110">
    <property type="entry name" value="Ig-like_dom"/>
</dbReference>
<dbReference type="PROSITE" id="PS50835">
    <property type="entry name" value="IG_LIKE"/>
    <property type="match status" value="1"/>
</dbReference>
<evidence type="ECO:0000256" key="5">
    <source>
        <dbReference type="ARBA" id="ARBA00022737"/>
    </source>
</evidence>
<reference evidence="14" key="1">
    <citation type="submission" date="2009-11" db="EMBL/GenBank/DDBJ databases">
        <authorList>
            <consortium name="Porcine genome sequencing project"/>
        </authorList>
    </citation>
    <scope>NUCLEOTIDE SEQUENCE [LARGE SCALE GENOMIC DNA]</scope>
    <source>
        <strain evidence="14">Duroc</strain>
    </source>
</reference>
<dbReference type="GO" id="GO:0007166">
    <property type="term" value="P:cell surface receptor signaling pathway"/>
    <property type="evidence" value="ECO:0007669"/>
    <property type="project" value="UniProtKB-ARBA"/>
</dbReference>
<dbReference type="GeneTree" id="ENSGT01100000263478"/>
<dbReference type="Proteomes" id="UP000008227">
    <property type="component" value="Chromosome 6"/>
</dbReference>
<accession>A0A0B4J2J7</accession>
<protein>
    <recommendedName>
        <fullName evidence="12">Ig-like domain-containing protein</fullName>
    </recommendedName>
</protein>
<evidence type="ECO:0000256" key="9">
    <source>
        <dbReference type="ARBA" id="ARBA00023180"/>
    </source>
</evidence>
<dbReference type="Ensembl" id="ENSSSCT00000033967.3">
    <property type="protein sequence ID" value="ENSSSCP00000029667.3"/>
    <property type="gene ID" value="ENSSSCG00000029231.5"/>
</dbReference>
<reference evidence="13" key="4">
    <citation type="submission" date="2025-09" db="UniProtKB">
        <authorList>
            <consortium name="Ensembl"/>
        </authorList>
    </citation>
    <scope>IDENTIFICATION</scope>
</reference>
<evidence type="ECO:0000256" key="6">
    <source>
        <dbReference type="ARBA" id="ARBA00022989"/>
    </source>
</evidence>
<feature type="region of interest" description="Disordered" evidence="11">
    <location>
        <begin position="483"/>
        <end position="512"/>
    </location>
</feature>
<keyword evidence="9" id="KW-0325">Glycoprotein</keyword>
<proteinExistence type="predicted"/>
<dbReference type="InterPro" id="IPR013151">
    <property type="entry name" value="Immunoglobulin_dom"/>
</dbReference>
<evidence type="ECO:0000256" key="3">
    <source>
        <dbReference type="ARBA" id="ARBA00022692"/>
    </source>
</evidence>
<dbReference type="Pfam" id="PF00047">
    <property type="entry name" value="ig"/>
    <property type="match status" value="2"/>
</dbReference>
<evidence type="ECO:0000256" key="1">
    <source>
        <dbReference type="ARBA" id="ARBA00004162"/>
    </source>
</evidence>
<feature type="domain" description="Ig-like" evidence="12">
    <location>
        <begin position="125"/>
        <end position="197"/>
    </location>
</feature>
<dbReference type="PANTHER" id="PTHR11738:SF179">
    <property type="entry name" value="LEUKOCYTE IMMUNOGLOBULIN-LIKE RECEPTOR SUBFAMILY A MEMBER 5"/>
    <property type="match status" value="1"/>
</dbReference>
<keyword evidence="5" id="KW-0677">Repeat</keyword>
<comment type="subcellular location">
    <subcellularLocation>
        <location evidence="1">Cell membrane</location>
        <topology evidence="1">Single-pass membrane protein</topology>
    </subcellularLocation>
</comment>
<dbReference type="InterPro" id="IPR050412">
    <property type="entry name" value="Ig-like_Receptors_ImmuneReg"/>
</dbReference>
<evidence type="ECO:0000256" key="2">
    <source>
        <dbReference type="ARBA" id="ARBA00022475"/>
    </source>
</evidence>
<feature type="compositionally biased region" description="Gly residues" evidence="11">
    <location>
        <begin position="491"/>
        <end position="500"/>
    </location>
</feature>
<reference evidence="13" key="2">
    <citation type="journal article" date="2020" name="Gigascience">
        <title>An improved pig reference genome sequence to enable pig genetics and genomics research.</title>
        <authorList>
            <person name="Warr A."/>
            <person name="Affara N."/>
            <person name="Aken B."/>
            <person name="Beiki H."/>
            <person name="Bickhart D.M."/>
            <person name="Billis K."/>
            <person name="Chow W."/>
            <person name="Eory L."/>
            <person name="Finlayson H.A."/>
            <person name="Flicek P."/>
            <person name="Giron C.G."/>
            <person name="Griffin D.K."/>
            <person name="Hall R."/>
            <person name="Hannum G."/>
            <person name="Hourlier T."/>
            <person name="Howe K."/>
            <person name="Hume D.A."/>
            <person name="Izuogu O."/>
            <person name="Kim K."/>
            <person name="Koren S."/>
            <person name="Liu H."/>
            <person name="Manchanda N."/>
            <person name="Martin F.J."/>
            <person name="Nonneman D.J."/>
            <person name="O'Connor R.E."/>
            <person name="Phillippy A.M."/>
            <person name="Rohrer G.A."/>
            <person name="Rosen B.D."/>
            <person name="Rund L.A."/>
            <person name="Sargent C.A."/>
            <person name="Schook L.B."/>
            <person name="Schroeder S.G."/>
            <person name="Schwartz A.S."/>
            <person name="Skinner B.M."/>
            <person name="Talbot R."/>
            <person name="Tseng E."/>
            <person name="Tuggle C.K."/>
            <person name="Watson M."/>
            <person name="Smith T.P.L."/>
            <person name="Archibald A.L."/>
        </authorList>
    </citation>
    <scope>NUCLEOTIDE SEQUENCE [LARGE SCALE GENOMIC DNA]</scope>
    <source>
        <strain evidence="13">Duroc</strain>
    </source>
</reference>
<reference evidence="13" key="3">
    <citation type="submission" date="2025-08" db="UniProtKB">
        <authorList>
            <consortium name="Ensembl"/>
        </authorList>
    </citation>
    <scope>IDENTIFICATION</scope>
</reference>
<dbReference type="Bgee" id="ENSSSCG00000029231">
    <property type="expression patterns" value="Expressed in blood and 8 other cell types or tissues"/>
</dbReference>
<keyword evidence="4" id="KW-0732">Signal</keyword>
<evidence type="ECO:0000256" key="8">
    <source>
        <dbReference type="ARBA" id="ARBA00023157"/>
    </source>
</evidence>
<dbReference type="GO" id="GO:0005886">
    <property type="term" value="C:plasma membrane"/>
    <property type="evidence" value="ECO:0007669"/>
    <property type="project" value="UniProtKB-SubCell"/>
</dbReference>
<dbReference type="SUPFAM" id="SSF48726">
    <property type="entry name" value="Immunoglobulin"/>
    <property type="match status" value="4"/>
</dbReference>
<feature type="region of interest" description="Disordered" evidence="11">
    <location>
        <begin position="430"/>
        <end position="464"/>
    </location>
</feature>
<dbReference type="Gene3D" id="2.60.40.10">
    <property type="entry name" value="Immunoglobulins"/>
    <property type="match status" value="4"/>
</dbReference>
<keyword evidence="14" id="KW-1185">Reference proteome</keyword>
<dbReference type="AlphaFoldDB" id="A0A0B4J2J7"/>
<evidence type="ECO:0000256" key="4">
    <source>
        <dbReference type="ARBA" id="ARBA00022729"/>
    </source>
</evidence>
<keyword evidence="8" id="KW-1015">Disulfide bond</keyword>
<dbReference type="PANTHER" id="PTHR11738">
    <property type="entry name" value="MHC CLASS I NK CELL RECEPTOR"/>
    <property type="match status" value="1"/>
</dbReference>
<keyword evidence="10" id="KW-0393">Immunoglobulin domain</keyword>
<dbReference type="FunFam" id="2.60.40.10:FF:000049">
    <property type="entry name" value="Leukocyte immunoglobulin-like receptor subfamily B member 1"/>
    <property type="match status" value="4"/>
</dbReference>
<dbReference type="InterPro" id="IPR036179">
    <property type="entry name" value="Ig-like_dom_sf"/>
</dbReference>
<organism evidence="13 14">
    <name type="scientific">Sus scrofa</name>
    <name type="common">Pig</name>
    <dbReference type="NCBI Taxonomy" id="9823"/>
    <lineage>
        <taxon>Eukaryota</taxon>
        <taxon>Metazoa</taxon>
        <taxon>Chordata</taxon>
        <taxon>Craniata</taxon>
        <taxon>Vertebrata</taxon>
        <taxon>Euteleostomi</taxon>
        <taxon>Mammalia</taxon>
        <taxon>Eutheria</taxon>
        <taxon>Laurasiatheria</taxon>
        <taxon>Artiodactyla</taxon>
        <taxon>Suina</taxon>
        <taxon>Suidae</taxon>
        <taxon>Sus</taxon>
    </lineage>
</organism>
<dbReference type="InterPro" id="IPR003599">
    <property type="entry name" value="Ig_sub"/>
</dbReference>
<evidence type="ECO:0000256" key="7">
    <source>
        <dbReference type="ARBA" id="ARBA00023136"/>
    </source>
</evidence>
<evidence type="ECO:0000256" key="11">
    <source>
        <dbReference type="SAM" id="MobiDB-lite"/>
    </source>
</evidence>
<keyword evidence="2" id="KW-1003">Cell membrane</keyword>
<keyword evidence="3" id="KW-0812">Transmembrane</keyword>
<sequence>MTPMLPGLLYLGEMSRDLVSHVLPGILPKPTLWAEPGPLVTWNSPVTIWCQGALWAQEFHLVKEGRQIPWYQLRPLEDRVTAKFSIQYMTQVYAGRYRCYYISPIGESQPSDALELVVTGDHSKPALSALPSPVVASGGNVTLQCGSWHRYDRFILTKEGEHKSSWTLDTQRHPDGQTQALFSVGPVTPSHRGTFRCYGYFRDKPQVWSEPSDPLELLVSGGSGKPSLLTPQGPVVASGQSLTLQCRSAISYDRFALAKEGAQYLLQCLAQQPQAGLSQAHFRLGQVSGLHGGRYRCYGGHNLSSLWSVPSDPLDILVAGRFPATPSLSQQPGPSVAAGQNVTLLCRSWVPMDTFLLSKEGAAHPPLRLRSQPRAGQNQAQFSMGPVTSAHGGTYRCYGSLSRDPYLLSQPSQPLELVVSGEGTCPLSLSQDPLGPHPHTQVQLKAGESRGPQSSECTPGPRPVPRALTCVLEWGRDRTEMWGDPRAPGALRGGSWGSWGGRCWDQPSHLPS</sequence>
<dbReference type="CDD" id="cd16843">
    <property type="entry name" value="IgC2_D1_D2_LILR_KIR_like"/>
    <property type="match status" value="1"/>
</dbReference>
<dbReference type="ExpressionAtlas" id="A0A0B4J2J7">
    <property type="expression patterns" value="baseline and differential"/>
</dbReference>
<evidence type="ECO:0000256" key="10">
    <source>
        <dbReference type="ARBA" id="ARBA00023319"/>
    </source>
</evidence>
<evidence type="ECO:0000259" key="12">
    <source>
        <dbReference type="PROSITE" id="PS50835"/>
    </source>
</evidence>
<name>A0A0B4J2J7_PIG</name>